<keyword evidence="4" id="KW-0611">Plant defense</keyword>
<feature type="domain" description="Disease resistance protein winged helix" evidence="10">
    <location>
        <begin position="427"/>
        <end position="495"/>
    </location>
</feature>
<dbReference type="SMART" id="SM00369">
    <property type="entry name" value="LRR_TYP"/>
    <property type="match status" value="2"/>
</dbReference>
<proteinExistence type="predicted"/>
<keyword evidence="3" id="KW-0547">Nucleotide-binding</keyword>
<dbReference type="Gene3D" id="1.10.10.10">
    <property type="entry name" value="Winged helix-like DNA-binding domain superfamily/Winged helix DNA-binding domain"/>
    <property type="match status" value="1"/>
</dbReference>
<protein>
    <submittedName>
        <fullName evidence="12">Disease resistance rpp13-like protein 1</fullName>
    </submittedName>
</protein>
<dbReference type="InterPro" id="IPR041118">
    <property type="entry name" value="Rx_N"/>
</dbReference>
<feature type="chain" id="PRO_5043620409" evidence="7">
    <location>
        <begin position="25"/>
        <end position="696"/>
    </location>
</feature>
<dbReference type="AlphaFoldDB" id="A0AAW0L1W8"/>
<evidence type="ECO:0000256" key="2">
    <source>
        <dbReference type="ARBA" id="ARBA00022737"/>
    </source>
</evidence>
<dbReference type="InterPro" id="IPR042197">
    <property type="entry name" value="Apaf_helical"/>
</dbReference>
<keyword evidence="7" id="KW-0732">Signal</keyword>
<dbReference type="GO" id="GO:0006952">
    <property type="term" value="P:defense response"/>
    <property type="evidence" value="ECO:0007669"/>
    <property type="project" value="UniProtKB-KW"/>
</dbReference>
<evidence type="ECO:0000256" key="1">
    <source>
        <dbReference type="ARBA" id="ARBA00022614"/>
    </source>
</evidence>
<evidence type="ECO:0000256" key="6">
    <source>
        <dbReference type="SAM" id="Coils"/>
    </source>
</evidence>
<dbReference type="PANTHER" id="PTHR36766">
    <property type="entry name" value="PLANT BROAD-SPECTRUM MILDEW RESISTANCE PROTEIN RPW8"/>
    <property type="match status" value="1"/>
</dbReference>
<dbReference type="FunFam" id="1.10.10.10:FF:000322">
    <property type="entry name" value="Probable disease resistance protein At1g63360"/>
    <property type="match status" value="1"/>
</dbReference>
<dbReference type="InterPro" id="IPR058922">
    <property type="entry name" value="WHD_DRP"/>
</dbReference>
<dbReference type="Gene3D" id="1.10.8.430">
    <property type="entry name" value="Helical domain of apoptotic protease-activating factors"/>
    <property type="match status" value="1"/>
</dbReference>
<dbReference type="InterPro" id="IPR027417">
    <property type="entry name" value="P-loop_NTPase"/>
</dbReference>
<keyword evidence="13" id="KW-1185">Reference proteome</keyword>
<feature type="domain" description="Disease resistance N-terminal" evidence="9">
    <location>
        <begin position="10"/>
        <end position="101"/>
    </location>
</feature>
<dbReference type="SUPFAM" id="SSF52058">
    <property type="entry name" value="L domain-like"/>
    <property type="match status" value="1"/>
</dbReference>
<dbReference type="EMBL" id="PKMF04000173">
    <property type="protein sequence ID" value="KAK7845215.1"/>
    <property type="molecule type" value="Genomic_DNA"/>
</dbReference>
<evidence type="ECO:0000256" key="4">
    <source>
        <dbReference type="ARBA" id="ARBA00022821"/>
    </source>
</evidence>
<dbReference type="GO" id="GO:0005524">
    <property type="term" value="F:ATP binding"/>
    <property type="evidence" value="ECO:0007669"/>
    <property type="project" value="UniProtKB-KW"/>
</dbReference>
<dbReference type="InterPro" id="IPR003591">
    <property type="entry name" value="Leu-rich_rpt_typical-subtyp"/>
</dbReference>
<dbReference type="InterPro" id="IPR055414">
    <property type="entry name" value="LRR_R13L4/SHOC2-like"/>
</dbReference>
<keyword evidence="6" id="KW-0175">Coiled coil</keyword>
<keyword evidence="1" id="KW-0433">Leucine-rich repeat</keyword>
<evidence type="ECO:0000259" key="9">
    <source>
        <dbReference type="Pfam" id="PF18052"/>
    </source>
</evidence>
<evidence type="ECO:0000256" key="3">
    <source>
        <dbReference type="ARBA" id="ARBA00022741"/>
    </source>
</evidence>
<evidence type="ECO:0000259" key="10">
    <source>
        <dbReference type="Pfam" id="PF23559"/>
    </source>
</evidence>
<dbReference type="SUPFAM" id="SSF52540">
    <property type="entry name" value="P-loop containing nucleoside triphosphate hydrolases"/>
    <property type="match status" value="1"/>
</dbReference>
<evidence type="ECO:0000313" key="13">
    <source>
        <dbReference type="Proteomes" id="UP000237347"/>
    </source>
</evidence>
<evidence type="ECO:0000259" key="11">
    <source>
        <dbReference type="Pfam" id="PF23598"/>
    </source>
</evidence>
<feature type="domain" description="NB-ARC" evidence="8">
    <location>
        <begin position="171"/>
        <end position="341"/>
    </location>
</feature>
<dbReference type="InterPro" id="IPR002182">
    <property type="entry name" value="NB-ARC"/>
</dbReference>
<accession>A0AAW0L1W8</accession>
<dbReference type="Pfam" id="PF23559">
    <property type="entry name" value="WHD_DRP"/>
    <property type="match status" value="1"/>
</dbReference>
<name>A0AAW0L1W8_QUESU</name>
<dbReference type="Gene3D" id="1.20.5.4130">
    <property type="match status" value="1"/>
</dbReference>
<dbReference type="Pfam" id="PF18052">
    <property type="entry name" value="Rx_N"/>
    <property type="match status" value="1"/>
</dbReference>
<dbReference type="InterPro" id="IPR032675">
    <property type="entry name" value="LRR_dom_sf"/>
</dbReference>
<evidence type="ECO:0000313" key="12">
    <source>
        <dbReference type="EMBL" id="KAK7845215.1"/>
    </source>
</evidence>
<keyword evidence="5" id="KW-0067">ATP-binding</keyword>
<dbReference type="Pfam" id="PF23598">
    <property type="entry name" value="LRR_14"/>
    <property type="match status" value="1"/>
</dbReference>
<gene>
    <name evidence="12" type="primary">RPPL1_56</name>
    <name evidence="12" type="ORF">CFP56_009860</name>
</gene>
<dbReference type="PRINTS" id="PR00364">
    <property type="entry name" value="DISEASERSIST"/>
</dbReference>
<organism evidence="12 13">
    <name type="scientific">Quercus suber</name>
    <name type="common">Cork oak</name>
    <dbReference type="NCBI Taxonomy" id="58331"/>
    <lineage>
        <taxon>Eukaryota</taxon>
        <taxon>Viridiplantae</taxon>
        <taxon>Streptophyta</taxon>
        <taxon>Embryophyta</taxon>
        <taxon>Tracheophyta</taxon>
        <taxon>Spermatophyta</taxon>
        <taxon>Magnoliopsida</taxon>
        <taxon>eudicotyledons</taxon>
        <taxon>Gunneridae</taxon>
        <taxon>Pentapetalae</taxon>
        <taxon>rosids</taxon>
        <taxon>fabids</taxon>
        <taxon>Fagales</taxon>
        <taxon>Fagaceae</taxon>
        <taxon>Quercus</taxon>
    </lineage>
</organism>
<keyword evidence="2" id="KW-0677">Repeat</keyword>
<reference evidence="12 13" key="1">
    <citation type="journal article" date="2018" name="Sci. Data">
        <title>The draft genome sequence of cork oak.</title>
        <authorList>
            <person name="Ramos A.M."/>
            <person name="Usie A."/>
            <person name="Barbosa P."/>
            <person name="Barros P.M."/>
            <person name="Capote T."/>
            <person name="Chaves I."/>
            <person name="Simoes F."/>
            <person name="Abreu I."/>
            <person name="Carrasquinho I."/>
            <person name="Faro C."/>
            <person name="Guimaraes J.B."/>
            <person name="Mendonca D."/>
            <person name="Nobrega F."/>
            <person name="Rodrigues L."/>
            <person name="Saibo N.J.M."/>
            <person name="Varela M.C."/>
            <person name="Egas C."/>
            <person name="Matos J."/>
            <person name="Miguel C.M."/>
            <person name="Oliveira M.M."/>
            <person name="Ricardo C.P."/>
            <person name="Goncalves S."/>
        </authorList>
    </citation>
    <scope>NUCLEOTIDE SEQUENCE [LARGE SCALE GENOMIC DNA]</scope>
    <source>
        <strain evidence="13">cv. HL8</strain>
    </source>
</reference>
<dbReference type="Gene3D" id="3.80.10.10">
    <property type="entry name" value="Ribonuclease Inhibitor"/>
    <property type="match status" value="1"/>
</dbReference>
<evidence type="ECO:0000256" key="7">
    <source>
        <dbReference type="SAM" id="SignalP"/>
    </source>
</evidence>
<dbReference type="GO" id="GO:0051707">
    <property type="term" value="P:response to other organism"/>
    <property type="evidence" value="ECO:0007669"/>
    <property type="project" value="UniProtKB-ARBA"/>
</dbReference>
<dbReference type="GO" id="GO:0043531">
    <property type="term" value="F:ADP binding"/>
    <property type="evidence" value="ECO:0007669"/>
    <property type="project" value="InterPro"/>
</dbReference>
<comment type="caution">
    <text evidence="12">The sequence shown here is derived from an EMBL/GenBank/DDBJ whole genome shotgun (WGS) entry which is preliminary data.</text>
</comment>
<feature type="domain" description="Disease resistance R13L4/SHOC-2-like LRR" evidence="11">
    <location>
        <begin position="568"/>
        <end position="675"/>
    </location>
</feature>
<dbReference type="Proteomes" id="UP000237347">
    <property type="component" value="Unassembled WGS sequence"/>
</dbReference>
<sequence length="696" mass="79787">MAGALVGGAFLSAFLQVAFDRVASREVLDYLNGRKLIDRLVKKLKIELVSAGAVLNDAENKQITDPAVKKWLDELKDAVYVADDILDEIAYEALRCKLEAEPTSKVMGFISNFVNSFDNRIQSELENILEQLESITKQKDVLRLEKVAAAEVPSRPLTTSCPEEYGVFGRDKDMEAIFDKFQSNDASVNGICVVPIVGMGGLGKTTLARLIYNNKRVESFDLKAWVCVSENYDYFRITKNIFEEVTSSACDIQNMNWLQNKIREKFMEKKVFLVLDDVWNENYDDWVELLKVFRCGAQEIKIIVTTRSEKVALKVGTISAYILNELSSEECWSLFEKHAFINGSSSKFPILEEIGRQIVQKCKGLPLATKALGGLLRFEEDPRKWIEVLKSNIWDLPTENNSIIPALRLSYHYLSPHLKRCFAYCSILPKDYEFKKEELVLLWMAEDLVQQSEGNGRMEKIGKQYFDDLVSRSLFQQSSNNQSCFVMHDLVNDLAIFISGEFCFKLENNESCVITRKTRHLSYVRTEYDASKKFKVSFKAKDLQTFLGLDLSSSRWHWNRISTMMLNDLLLTFKCLRVLSFSSYSNMRELPNSIGNLKHLRYLNLSYTPIKQLPDSLCNLYKLQTLLLLKCESLIELPSKMWRLVNLRHLDLVETKLKEMPLHMGKLRHLVKLTTLLWANILGLVVLGVRGAPSSF</sequence>
<evidence type="ECO:0000259" key="8">
    <source>
        <dbReference type="Pfam" id="PF00931"/>
    </source>
</evidence>
<feature type="coiled-coil region" evidence="6">
    <location>
        <begin position="118"/>
        <end position="145"/>
    </location>
</feature>
<dbReference type="InterPro" id="IPR036388">
    <property type="entry name" value="WH-like_DNA-bd_sf"/>
</dbReference>
<dbReference type="Gene3D" id="3.40.50.300">
    <property type="entry name" value="P-loop containing nucleotide triphosphate hydrolases"/>
    <property type="match status" value="1"/>
</dbReference>
<feature type="signal peptide" evidence="7">
    <location>
        <begin position="1"/>
        <end position="24"/>
    </location>
</feature>
<dbReference type="PANTHER" id="PTHR36766:SF51">
    <property type="entry name" value="DISEASE RESISTANCE RPP13-LIKE PROTEIN 1"/>
    <property type="match status" value="1"/>
</dbReference>
<evidence type="ECO:0000256" key="5">
    <source>
        <dbReference type="ARBA" id="ARBA00022840"/>
    </source>
</evidence>
<dbReference type="Pfam" id="PF00931">
    <property type="entry name" value="NB-ARC"/>
    <property type="match status" value="1"/>
</dbReference>